<accession>A0A820LVJ4</accession>
<keyword evidence="1" id="KW-0812">Transmembrane</keyword>
<dbReference type="AlphaFoldDB" id="A0A820LVJ4"/>
<dbReference type="Proteomes" id="UP000663844">
    <property type="component" value="Unassembled WGS sequence"/>
</dbReference>
<protein>
    <submittedName>
        <fullName evidence="2">Uncharacterized protein</fullName>
    </submittedName>
</protein>
<organism evidence="2 3">
    <name type="scientific">Adineta steineri</name>
    <dbReference type="NCBI Taxonomy" id="433720"/>
    <lineage>
        <taxon>Eukaryota</taxon>
        <taxon>Metazoa</taxon>
        <taxon>Spiralia</taxon>
        <taxon>Gnathifera</taxon>
        <taxon>Rotifera</taxon>
        <taxon>Eurotatoria</taxon>
        <taxon>Bdelloidea</taxon>
        <taxon>Adinetida</taxon>
        <taxon>Adinetidae</taxon>
        <taxon>Adineta</taxon>
    </lineage>
</organism>
<feature type="non-terminal residue" evidence="2">
    <location>
        <position position="1"/>
    </location>
</feature>
<evidence type="ECO:0000313" key="2">
    <source>
        <dbReference type="EMBL" id="CAF4363863.1"/>
    </source>
</evidence>
<dbReference type="EMBL" id="CAJOAZ010022234">
    <property type="protein sequence ID" value="CAF4363863.1"/>
    <property type="molecule type" value="Genomic_DNA"/>
</dbReference>
<sequence length="135" mass="15076">VPTIRTLSTTHLLLTTKETTILCTTTISLSTTIKTIFTPYVFPVSGIVGIIVGSLLIVTILVIIIFQLRKRRKAKPTVNPYPPPTKKHSLSGTLQQYFIKTRTNIQAARRSRNNTTYSALYTPDSTREILVDIDS</sequence>
<feature type="transmembrane region" description="Helical" evidence="1">
    <location>
        <begin position="40"/>
        <end position="66"/>
    </location>
</feature>
<comment type="caution">
    <text evidence="2">The sequence shown here is derived from an EMBL/GenBank/DDBJ whole genome shotgun (WGS) entry which is preliminary data.</text>
</comment>
<keyword evidence="1" id="KW-0472">Membrane</keyword>
<evidence type="ECO:0000313" key="3">
    <source>
        <dbReference type="Proteomes" id="UP000663844"/>
    </source>
</evidence>
<gene>
    <name evidence="2" type="ORF">OXD698_LOCUS49463</name>
</gene>
<reference evidence="2" key="1">
    <citation type="submission" date="2021-02" db="EMBL/GenBank/DDBJ databases">
        <authorList>
            <person name="Nowell W R."/>
        </authorList>
    </citation>
    <scope>NUCLEOTIDE SEQUENCE</scope>
</reference>
<evidence type="ECO:0000256" key="1">
    <source>
        <dbReference type="SAM" id="Phobius"/>
    </source>
</evidence>
<keyword evidence="1" id="KW-1133">Transmembrane helix</keyword>
<proteinExistence type="predicted"/>
<name>A0A820LVJ4_9BILA</name>